<reference evidence="1 2" key="1">
    <citation type="submission" date="2020-01" db="EMBL/GenBank/DDBJ databases">
        <title>Whole genome and functional gene identification of agarase of Vibrio HN897.</title>
        <authorList>
            <person name="Liu Y."/>
            <person name="Zhao Z."/>
        </authorList>
    </citation>
    <scope>NUCLEOTIDE SEQUENCE [LARGE SCALE GENOMIC DNA]</scope>
    <source>
        <strain evidence="1 2">HN897</strain>
    </source>
</reference>
<name>A0A7Z2T6V8_9VIBR</name>
<sequence length="203" mass="23012">MNRTLIILTFAILSLNFAYSIFTNTQVNNINTISESYKANYNNSSLKPNFNELGSELYALNRAYIESDQLVYLDSAQHLIDDFVKDNAPQGDEPNQMVSFDTLASIFATVALIERANDRSTSSDSFTLETKGWLREYLNSTLVLRSQAPPHSEELHHLQSQGLLMELNHSVDFNEAQDLPNRKIAIRKHECINPEVCPSSIRL</sequence>
<proteinExistence type="predicted"/>
<organism evidence="1 2">
    <name type="scientific">Vibrio astriarenae</name>
    <dbReference type="NCBI Taxonomy" id="1481923"/>
    <lineage>
        <taxon>Bacteria</taxon>
        <taxon>Pseudomonadati</taxon>
        <taxon>Pseudomonadota</taxon>
        <taxon>Gammaproteobacteria</taxon>
        <taxon>Vibrionales</taxon>
        <taxon>Vibrionaceae</taxon>
        <taxon>Vibrio</taxon>
    </lineage>
</organism>
<dbReference type="KEGG" id="vas:GT360_18265"/>
<dbReference type="RefSeq" id="WP_164650384.1">
    <property type="nucleotide sequence ID" value="NZ_CP047476.1"/>
</dbReference>
<protein>
    <submittedName>
        <fullName evidence="1">Uncharacterized protein</fullName>
    </submittedName>
</protein>
<dbReference type="AlphaFoldDB" id="A0A7Z2T6V8"/>
<evidence type="ECO:0000313" key="2">
    <source>
        <dbReference type="Proteomes" id="UP000464262"/>
    </source>
</evidence>
<gene>
    <name evidence="1" type="ORF">GT360_18265</name>
</gene>
<accession>A0A7Z2T6V8</accession>
<dbReference type="EMBL" id="CP047476">
    <property type="protein sequence ID" value="QIA65484.1"/>
    <property type="molecule type" value="Genomic_DNA"/>
</dbReference>
<dbReference type="Proteomes" id="UP000464262">
    <property type="component" value="Chromosome 2"/>
</dbReference>
<evidence type="ECO:0000313" key="1">
    <source>
        <dbReference type="EMBL" id="QIA65484.1"/>
    </source>
</evidence>
<keyword evidence="2" id="KW-1185">Reference proteome</keyword>